<keyword evidence="3" id="KW-0862">Zinc</keyword>
<dbReference type="SMART" id="SM00506">
    <property type="entry name" value="A1pp"/>
    <property type="match status" value="1"/>
</dbReference>
<dbReference type="InterPro" id="IPR001841">
    <property type="entry name" value="Znf_RING"/>
</dbReference>
<dbReference type="AlphaFoldDB" id="A0A6J7ZZ26"/>
<dbReference type="Gene3D" id="3.30.160.60">
    <property type="entry name" value="Classic Zinc Finger"/>
    <property type="match status" value="1"/>
</dbReference>
<keyword evidence="2 4" id="KW-0863">Zinc-finger</keyword>
<gene>
    <name evidence="9" type="ORF">MCOR_1047</name>
</gene>
<proteinExistence type="predicted"/>
<dbReference type="InterPro" id="IPR013783">
    <property type="entry name" value="Ig-like_fold"/>
</dbReference>
<dbReference type="Gene3D" id="3.40.220.10">
    <property type="entry name" value="Leucine Aminopeptidase, subunit E, domain 1"/>
    <property type="match status" value="1"/>
</dbReference>
<dbReference type="GO" id="GO:0061630">
    <property type="term" value="F:ubiquitin protein ligase activity"/>
    <property type="evidence" value="ECO:0007669"/>
    <property type="project" value="TreeGrafter"/>
</dbReference>
<dbReference type="InterPro" id="IPR002589">
    <property type="entry name" value="Macro_dom"/>
</dbReference>
<dbReference type="InterPro" id="IPR043472">
    <property type="entry name" value="Macro_dom-like"/>
</dbReference>
<evidence type="ECO:0000256" key="4">
    <source>
        <dbReference type="PROSITE-ProRule" id="PRU00024"/>
    </source>
</evidence>
<dbReference type="SUPFAM" id="SSF57845">
    <property type="entry name" value="B-box zinc-binding domain"/>
    <property type="match status" value="1"/>
</dbReference>
<dbReference type="SUPFAM" id="SSF57850">
    <property type="entry name" value="RING/U-box"/>
    <property type="match status" value="1"/>
</dbReference>
<name>A0A6J7ZZ26_MYTCO</name>
<evidence type="ECO:0000313" key="10">
    <source>
        <dbReference type="Proteomes" id="UP000507470"/>
    </source>
</evidence>
<dbReference type="InterPro" id="IPR017907">
    <property type="entry name" value="Znf_RING_CS"/>
</dbReference>
<dbReference type="EMBL" id="CACVKT020000202">
    <property type="protein sequence ID" value="CAC5357318.1"/>
    <property type="molecule type" value="Genomic_DNA"/>
</dbReference>
<dbReference type="PANTHER" id="PTHR25462:SF306">
    <property type="entry name" value="TRIPARTITE MOTIF CONTAINING 9"/>
    <property type="match status" value="1"/>
</dbReference>
<dbReference type="SMART" id="SM00336">
    <property type="entry name" value="BBOX"/>
    <property type="match status" value="2"/>
</dbReference>
<dbReference type="InterPro" id="IPR013083">
    <property type="entry name" value="Znf_RING/FYVE/PHD"/>
</dbReference>
<evidence type="ECO:0000256" key="2">
    <source>
        <dbReference type="ARBA" id="ARBA00022771"/>
    </source>
</evidence>
<evidence type="ECO:0000259" key="6">
    <source>
        <dbReference type="PROSITE" id="PS50089"/>
    </source>
</evidence>
<dbReference type="PROSITE" id="PS50089">
    <property type="entry name" value="ZF_RING_2"/>
    <property type="match status" value="1"/>
</dbReference>
<dbReference type="InterPro" id="IPR047153">
    <property type="entry name" value="TRIM45/56/19-like"/>
</dbReference>
<dbReference type="PROSITE" id="PS50119">
    <property type="entry name" value="ZF_BBOX"/>
    <property type="match status" value="1"/>
</dbReference>
<keyword evidence="5" id="KW-0175">Coiled coil</keyword>
<feature type="coiled-coil region" evidence="5">
    <location>
        <begin position="268"/>
        <end position="303"/>
    </location>
</feature>
<evidence type="ECO:0000313" key="9">
    <source>
        <dbReference type="EMBL" id="CAC5357318.1"/>
    </source>
</evidence>
<accession>A0A6J7ZZ26</accession>
<dbReference type="CDD" id="cd19757">
    <property type="entry name" value="Bbox1"/>
    <property type="match status" value="1"/>
</dbReference>
<dbReference type="PROSITE" id="PS51154">
    <property type="entry name" value="MACRO"/>
    <property type="match status" value="1"/>
</dbReference>
<sequence length="1158" mass="131661">MVLGWIYLPNITTSKILLFPCSSNMSEVECIDKSEGINKEYLDCLQCKNQFDEDDRQPIVLPCLHTLCSSCVNNGIEDSQLSCPDCSRKYEVPDNIVNFVNTFHQGKDISCENCEDGKIADYRCQDCETFLCAPCRKSHTNIRKLKNHKIIAISDIKDVSDFKQEMLCPIPGHKDKPLDIYCAGEECKKAVCSMCWMEDHSGPDHIRKDITNVFEEEKNVLLTKADLVNERFGNLSRLQDKINDETDDVSRQTIKAEFEITSFFNRCIRLMEKRKECLLEKLNTMSEKKIEDLRNQKVDLESRKSMLSHGTSFLGQACLSQNPAAFLTLTPTIYKHLEELNALEFQADAKIHSELTFFIEDKGVFFEEKVKTLGDVLSSDAYPLTSNVSIPNSMYRNLNKTFQVTLRDYNSKPVDSSAHVSLIIKSESSGKRAKIKFKEIGEGSYEADCTFKNLGTYSLKILVNGVPFKDLPEMECVEHETDSIDNGDKYEEEETFFCNGEEYSETEDEYGSSDAYMEDDDGDEFGSDCLESDESSSFIVRGFPHGTPPNSIKNYFNEMLVSGEDKVCEVQMNEEEGWCEIVFSNTDVMKRFSGRRLKFEDHDLTIEIQNSEIPSPVKIANLDTNKMKFLLGSALSKEVLNERLRQLDAKIQWSSSIHDESSLIIECCLTPDVKDFKKKAKTWPKCIERAVKQFLETLYVTEEKIKEDEWDFLEKRVSEIRVTNDKRVFIHEDKTRFYVVIVGYKIPFIDATNKVRLFTADVTVNERLEKFEIHLLSNGKVLDDICKDFKGIKIIPNGDRNIVEFSGTAGIVAVAKQQMNDALQKVAEVPICGFSPEKMAFLQTPDVKLELDNLLQENGILGAWKVKNDNTLVMYSFTKTSAQSAAHLVEDSVVEVSIDVDTQPDKKEWNKEVEHMKKKKGGHVNIVTTDNNKVIIFAIPKNNAKAIEEHVKIFHKYPDKKVRGTTHFSTETGQTITTIVGDITDLDNDVIVCSSSRSLELSVGVGHDLVIKGGVEIQKECKDYLAKKPNKQLDEDEVFCSSAGKLKGKMVAHVGGKSWSNDHEKEKKSLVRVVQEAMRKTQEKNFTSFAIPALYTGHSGFPVKEITEWIVEAIDNFLQSHGKQTSLQNIYLCDIKKTTVDSFVTALRKYYSLTYERE</sequence>
<evidence type="ECO:0000259" key="7">
    <source>
        <dbReference type="PROSITE" id="PS50119"/>
    </source>
</evidence>
<protein>
    <submittedName>
        <fullName evidence="9">TRIM2_3</fullName>
    </submittedName>
</protein>
<evidence type="ECO:0000256" key="3">
    <source>
        <dbReference type="ARBA" id="ARBA00022833"/>
    </source>
</evidence>
<dbReference type="InterPro" id="IPR000315">
    <property type="entry name" value="Znf_B-box"/>
</dbReference>
<dbReference type="Proteomes" id="UP000507470">
    <property type="component" value="Unassembled WGS sequence"/>
</dbReference>
<keyword evidence="10" id="KW-1185">Reference proteome</keyword>
<dbReference type="Gene3D" id="3.30.40.10">
    <property type="entry name" value="Zinc/RING finger domain, C3HC4 (zinc finger)"/>
    <property type="match status" value="1"/>
</dbReference>
<dbReference type="PANTHER" id="PTHR25462">
    <property type="entry name" value="BONUS, ISOFORM C-RELATED"/>
    <property type="match status" value="1"/>
</dbReference>
<feature type="domain" description="Macro" evidence="8">
    <location>
        <begin position="963"/>
        <end position="1151"/>
    </location>
</feature>
<evidence type="ECO:0000259" key="8">
    <source>
        <dbReference type="PROSITE" id="PS51154"/>
    </source>
</evidence>
<dbReference type="Pfam" id="PF01661">
    <property type="entry name" value="Macro"/>
    <property type="match status" value="1"/>
</dbReference>
<evidence type="ECO:0000256" key="5">
    <source>
        <dbReference type="SAM" id="Coils"/>
    </source>
</evidence>
<reference evidence="9 10" key="1">
    <citation type="submission" date="2020-06" db="EMBL/GenBank/DDBJ databases">
        <authorList>
            <person name="Li R."/>
            <person name="Bekaert M."/>
        </authorList>
    </citation>
    <scope>NUCLEOTIDE SEQUENCE [LARGE SCALE GENOMIC DNA]</scope>
    <source>
        <strain evidence="10">wild</strain>
    </source>
</reference>
<dbReference type="Pfam" id="PF14634">
    <property type="entry name" value="zf-RING_5"/>
    <property type="match status" value="1"/>
</dbReference>
<organism evidence="9 10">
    <name type="scientific">Mytilus coruscus</name>
    <name type="common">Sea mussel</name>
    <dbReference type="NCBI Taxonomy" id="42192"/>
    <lineage>
        <taxon>Eukaryota</taxon>
        <taxon>Metazoa</taxon>
        <taxon>Spiralia</taxon>
        <taxon>Lophotrochozoa</taxon>
        <taxon>Mollusca</taxon>
        <taxon>Bivalvia</taxon>
        <taxon>Autobranchia</taxon>
        <taxon>Pteriomorphia</taxon>
        <taxon>Mytilida</taxon>
        <taxon>Mytiloidea</taxon>
        <taxon>Mytilidae</taxon>
        <taxon>Mytilinae</taxon>
        <taxon>Mytilus</taxon>
    </lineage>
</organism>
<evidence type="ECO:0000256" key="1">
    <source>
        <dbReference type="ARBA" id="ARBA00022723"/>
    </source>
</evidence>
<dbReference type="SUPFAM" id="SSF52949">
    <property type="entry name" value="Macro domain-like"/>
    <property type="match status" value="1"/>
</dbReference>
<dbReference type="PROSITE" id="PS00518">
    <property type="entry name" value="ZF_RING_1"/>
    <property type="match status" value="1"/>
</dbReference>
<keyword evidence="1" id="KW-0479">Metal-binding</keyword>
<dbReference type="Gene3D" id="2.60.40.10">
    <property type="entry name" value="Immunoglobulins"/>
    <property type="match status" value="1"/>
</dbReference>
<feature type="domain" description="RING-type" evidence="6">
    <location>
        <begin position="44"/>
        <end position="87"/>
    </location>
</feature>
<dbReference type="GO" id="GO:0008270">
    <property type="term" value="F:zinc ion binding"/>
    <property type="evidence" value="ECO:0007669"/>
    <property type="project" value="UniProtKB-KW"/>
</dbReference>
<feature type="domain" description="B box-type" evidence="7">
    <location>
        <begin position="106"/>
        <end position="153"/>
    </location>
</feature>
<dbReference type="SMART" id="SM00184">
    <property type="entry name" value="RING"/>
    <property type="match status" value="1"/>
</dbReference>
<dbReference type="OrthoDB" id="6075695at2759"/>